<dbReference type="SUPFAM" id="SSF55729">
    <property type="entry name" value="Acyl-CoA N-acyltransferases (Nat)"/>
    <property type="match status" value="1"/>
</dbReference>
<evidence type="ECO:0000313" key="3">
    <source>
        <dbReference type="Proteomes" id="UP000247602"/>
    </source>
</evidence>
<name>A0A323V9U0_9ACTN</name>
<dbReference type="Pfam" id="PF13302">
    <property type="entry name" value="Acetyltransf_3"/>
    <property type="match status" value="1"/>
</dbReference>
<dbReference type="AlphaFoldDB" id="A0A323V9U0"/>
<evidence type="ECO:0000259" key="1">
    <source>
        <dbReference type="PROSITE" id="PS51186"/>
    </source>
</evidence>
<dbReference type="PROSITE" id="PS51186">
    <property type="entry name" value="GNAT"/>
    <property type="match status" value="1"/>
</dbReference>
<proteinExistence type="predicted"/>
<comment type="caution">
    <text evidence="2">The sequence shown here is derived from an EMBL/GenBank/DDBJ whole genome shotgun (WGS) entry which is preliminary data.</text>
</comment>
<dbReference type="EMBL" id="QKNV01000077">
    <property type="protein sequence ID" value="PZA21607.1"/>
    <property type="molecule type" value="Genomic_DNA"/>
</dbReference>
<accession>A0A323V9U0</accession>
<dbReference type="Gene3D" id="3.40.630.30">
    <property type="match status" value="1"/>
</dbReference>
<dbReference type="InterPro" id="IPR000182">
    <property type="entry name" value="GNAT_dom"/>
</dbReference>
<dbReference type="GO" id="GO:0016747">
    <property type="term" value="F:acyltransferase activity, transferring groups other than amino-acyl groups"/>
    <property type="evidence" value="ECO:0007669"/>
    <property type="project" value="InterPro"/>
</dbReference>
<dbReference type="Proteomes" id="UP000247602">
    <property type="component" value="Unassembled WGS sequence"/>
</dbReference>
<feature type="domain" description="N-acetyltransferase" evidence="1">
    <location>
        <begin position="10"/>
        <end position="182"/>
    </location>
</feature>
<reference evidence="2 3" key="1">
    <citation type="submission" date="2018-06" db="EMBL/GenBank/DDBJ databases">
        <title>Draft genome sequence of Modestobacter versicolor CP153-2.</title>
        <authorList>
            <person name="Gundlapally S.R."/>
        </authorList>
    </citation>
    <scope>NUCLEOTIDE SEQUENCE [LARGE SCALE GENOMIC DNA]</scope>
    <source>
        <strain evidence="2 3">CP153-2</strain>
    </source>
</reference>
<dbReference type="OrthoDB" id="5179709at2"/>
<gene>
    <name evidence="2" type="ORF">DMO24_09350</name>
</gene>
<sequence>MGTVAVSETIRLVPFEPELLPSVLPWFDHPEVQRRLGGRSWPQRELVLRSTVWAEEFRGRRVLRSHSFVVLDDAGTPVAQIGGDVYDRWTRWDPVGEQVTAVDHRRTAGAAYVVDPRRWGRGLGTAALRAFVAAPELADVEQFVLGIEPDNAASLGAARAAGFRSLTTEPDAEDMVYLHRVR</sequence>
<organism evidence="2 3">
    <name type="scientific">Modestobacter versicolor</name>
    <dbReference type="NCBI Taxonomy" id="429133"/>
    <lineage>
        <taxon>Bacteria</taxon>
        <taxon>Bacillati</taxon>
        <taxon>Actinomycetota</taxon>
        <taxon>Actinomycetes</taxon>
        <taxon>Geodermatophilales</taxon>
        <taxon>Geodermatophilaceae</taxon>
        <taxon>Modestobacter</taxon>
    </lineage>
</organism>
<keyword evidence="2" id="KW-0808">Transferase</keyword>
<evidence type="ECO:0000313" key="2">
    <source>
        <dbReference type="EMBL" id="PZA21607.1"/>
    </source>
</evidence>
<dbReference type="InterPro" id="IPR016181">
    <property type="entry name" value="Acyl_CoA_acyltransferase"/>
</dbReference>
<protein>
    <submittedName>
        <fullName evidence="2">N-acetyltransferase</fullName>
    </submittedName>
</protein>
<keyword evidence="3" id="KW-1185">Reference proteome</keyword>